<evidence type="ECO:0000313" key="6">
    <source>
        <dbReference type="EMBL" id="USP79705.1"/>
    </source>
</evidence>
<name>A0A9Q9DV64_CURCL</name>
<evidence type="ECO:0000256" key="2">
    <source>
        <dbReference type="ARBA" id="ARBA00022827"/>
    </source>
</evidence>
<evidence type="ECO:0000256" key="3">
    <source>
        <dbReference type="ARBA" id="ARBA00023002"/>
    </source>
</evidence>
<dbReference type="Pfam" id="PF19834">
    <property type="entry name" value="DUF6314"/>
    <property type="match status" value="1"/>
</dbReference>
<evidence type="ECO:0000259" key="4">
    <source>
        <dbReference type="Pfam" id="PF07992"/>
    </source>
</evidence>
<sequence length="753" mass="84642">MAIPRNHSVLIVGAGPAGLVAAKTFKQAGYAVTVYEAAERVGGMWRSEYGGPGDKCSPDMRTNLSRFTVAFSDLSWRSINQDSQQPSVISPPMFPKAWQAGQYLETYAKTFGLLDNIALRTRVVKTHLQDDQTWTVTSEDASGQLNSNTFDRLVIASGFFDKPFRSFDPSSKGLPNIQHSSRFRNVSELSNVPGKIAVIGGGISGSEAASQAAFQISNAKHSPGKEKPIHAESKVYHIFNRPFYCLQRYLPQDPQAEDGKTNPAPTFLPLDLVMYNLSRRGDGEITAIIDTVAPEKAQKGHEFLRSSLGGDQSDCGYPELVYDSEHTQHVTYTGITDTYIEFVRDGTIVPVQGWVERVKQRTDSDLLDIDFEKYTPWRHTRSQEATGTSTMTDVVGIIEATGYKSDLDWLDPRVKKLLHNQDTLLHARIPLVLSRGSVFANKVPTLGFVGFYEGPYWGVMETQARLLAETWANAEKTNHLSLLDREIYKTDVTKYMQKAIIEDPLQFPQFWMTDYVGLVEEFAREAGLTRDDSAFDNKQTGPAFPARYQGANTGPQAKEIVQEVVELVKASAEDARFVAAAVFTGMQGIWNLHRKIDSLTDTPGGTFTGTAHFHPREPTDPTLYSAEYLYVEDGTFTMDTGLAFPATRRYVYRYNEVKDQITAWFVAEDNETVGALFNTWEFSAPEDKSKGWMAKGYHWCDPDTYRNTCEFRFRGAKIEKFMITYEVQGPRKDYRHESWYERPSVGERKSEGV</sequence>
<evidence type="ECO:0008006" key="8">
    <source>
        <dbReference type="Google" id="ProtNLM"/>
    </source>
</evidence>
<evidence type="ECO:0000313" key="7">
    <source>
        <dbReference type="Proteomes" id="UP001056012"/>
    </source>
</evidence>
<dbReference type="GO" id="GO:0016491">
    <property type="term" value="F:oxidoreductase activity"/>
    <property type="evidence" value="ECO:0007669"/>
    <property type="project" value="UniProtKB-KW"/>
</dbReference>
<dbReference type="VEuPathDB" id="FungiDB:yc1106_06979"/>
<keyword evidence="7" id="KW-1185">Reference proteome</keyword>
<dbReference type="Gene3D" id="3.50.50.60">
    <property type="entry name" value="FAD/NAD(P)-binding domain"/>
    <property type="match status" value="1"/>
</dbReference>
<organism evidence="6 7">
    <name type="scientific">Curvularia clavata</name>
    <dbReference type="NCBI Taxonomy" id="95742"/>
    <lineage>
        <taxon>Eukaryota</taxon>
        <taxon>Fungi</taxon>
        <taxon>Dikarya</taxon>
        <taxon>Ascomycota</taxon>
        <taxon>Pezizomycotina</taxon>
        <taxon>Dothideomycetes</taxon>
        <taxon>Pleosporomycetidae</taxon>
        <taxon>Pleosporales</taxon>
        <taxon>Pleosporineae</taxon>
        <taxon>Pleosporaceae</taxon>
        <taxon>Curvularia</taxon>
    </lineage>
</organism>
<feature type="domain" description="DUF6314" evidence="5">
    <location>
        <begin position="586"/>
        <end position="742"/>
    </location>
</feature>
<dbReference type="AlphaFoldDB" id="A0A9Q9DV64"/>
<proteinExistence type="predicted"/>
<dbReference type="InterPro" id="IPR036188">
    <property type="entry name" value="FAD/NAD-bd_sf"/>
</dbReference>
<keyword evidence="3" id="KW-0560">Oxidoreductase</keyword>
<dbReference type="PANTHER" id="PTHR23023">
    <property type="entry name" value="DIMETHYLANILINE MONOOXYGENASE"/>
    <property type="match status" value="1"/>
</dbReference>
<dbReference type="OrthoDB" id="66881at2759"/>
<dbReference type="InterPro" id="IPR045632">
    <property type="entry name" value="DUF6314"/>
</dbReference>
<reference evidence="6" key="1">
    <citation type="submission" date="2021-12" db="EMBL/GenBank/DDBJ databases">
        <title>Curvularia clavata genome.</title>
        <authorList>
            <person name="Cao Y."/>
        </authorList>
    </citation>
    <scope>NUCLEOTIDE SEQUENCE</scope>
    <source>
        <strain evidence="6">Yc1106</strain>
    </source>
</reference>
<evidence type="ECO:0000259" key="5">
    <source>
        <dbReference type="Pfam" id="PF19834"/>
    </source>
</evidence>
<dbReference type="InterPro" id="IPR050346">
    <property type="entry name" value="FMO-like"/>
</dbReference>
<dbReference type="Pfam" id="PF07992">
    <property type="entry name" value="Pyr_redox_2"/>
    <property type="match status" value="1"/>
</dbReference>
<dbReference type="Proteomes" id="UP001056012">
    <property type="component" value="Chromosome 5"/>
</dbReference>
<evidence type="ECO:0000256" key="1">
    <source>
        <dbReference type="ARBA" id="ARBA00022630"/>
    </source>
</evidence>
<dbReference type="EMBL" id="CP089278">
    <property type="protein sequence ID" value="USP79705.1"/>
    <property type="molecule type" value="Genomic_DNA"/>
</dbReference>
<dbReference type="SUPFAM" id="SSF51905">
    <property type="entry name" value="FAD/NAD(P)-binding domain"/>
    <property type="match status" value="1"/>
</dbReference>
<keyword evidence="2" id="KW-0274">FAD</keyword>
<keyword evidence="1" id="KW-0285">Flavoprotein</keyword>
<feature type="domain" description="FAD/NAD(P)-binding" evidence="4">
    <location>
        <begin position="8"/>
        <end position="213"/>
    </location>
</feature>
<accession>A0A9Q9DV64</accession>
<protein>
    <recommendedName>
        <fullName evidence="8">FAD/NAD(P)-binding domain-containing protein</fullName>
    </recommendedName>
</protein>
<gene>
    <name evidence="6" type="ORF">yc1106_06979</name>
</gene>
<dbReference type="PRINTS" id="PR00368">
    <property type="entry name" value="FADPNR"/>
</dbReference>
<dbReference type="InterPro" id="IPR023753">
    <property type="entry name" value="FAD/NAD-binding_dom"/>
</dbReference>
<dbReference type="PRINTS" id="PR00411">
    <property type="entry name" value="PNDRDTASEI"/>
</dbReference>